<sequence length="250" mass="27680">MNRETLFESIGMLDEDILERSEKKTRRNSASIFITLGTIAACLALIFTLALPSINKPLENPSMPAAFQNGIAKYIDSPPSDLSFTKADLIWLSQEDIFNKWNTAIFSGTVTKLDNMVIDFKGDKAYRAIAEIRVDKIYRGDINNGDTVSVLLPCPIGEGIKMTGTEIISQLTVGSYGIFMPIEYDGSAYWEQNGYTLKLQDVAPYGLADGMRFAFIESEDGIVFASDMYPAISVAKTLEDVESYILSMID</sequence>
<dbReference type="Proteomes" id="UP001519271">
    <property type="component" value="Unassembled WGS sequence"/>
</dbReference>
<dbReference type="RefSeq" id="WP_209460924.1">
    <property type="nucleotide sequence ID" value="NZ_JAGGKC010000039.1"/>
</dbReference>
<evidence type="ECO:0000313" key="2">
    <source>
        <dbReference type="EMBL" id="MBP1920763.1"/>
    </source>
</evidence>
<organism evidence="2 3">
    <name type="scientific">Youngiibacter multivorans</name>
    <dbReference type="NCBI Taxonomy" id="937251"/>
    <lineage>
        <taxon>Bacteria</taxon>
        <taxon>Bacillati</taxon>
        <taxon>Bacillota</taxon>
        <taxon>Clostridia</taxon>
        <taxon>Eubacteriales</taxon>
        <taxon>Clostridiaceae</taxon>
        <taxon>Youngiibacter</taxon>
    </lineage>
</organism>
<name>A0ABS4G869_9CLOT</name>
<reference evidence="2 3" key="1">
    <citation type="submission" date="2021-03" db="EMBL/GenBank/DDBJ databases">
        <title>Genomic Encyclopedia of Type Strains, Phase IV (KMG-IV): sequencing the most valuable type-strain genomes for metagenomic binning, comparative biology and taxonomic classification.</title>
        <authorList>
            <person name="Goeker M."/>
        </authorList>
    </citation>
    <scope>NUCLEOTIDE SEQUENCE [LARGE SCALE GENOMIC DNA]</scope>
    <source>
        <strain evidence="2 3">DSM 6139</strain>
    </source>
</reference>
<keyword evidence="1" id="KW-1133">Transmembrane helix</keyword>
<keyword evidence="3" id="KW-1185">Reference proteome</keyword>
<gene>
    <name evidence="2" type="ORF">J2Z34_003278</name>
</gene>
<keyword evidence="1" id="KW-0812">Transmembrane</keyword>
<evidence type="ECO:0000313" key="3">
    <source>
        <dbReference type="Proteomes" id="UP001519271"/>
    </source>
</evidence>
<proteinExistence type="predicted"/>
<keyword evidence="1" id="KW-0472">Membrane</keyword>
<accession>A0ABS4G869</accession>
<comment type="caution">
    <text evidence="2">The sequence shown here is derived from an EMBL/GenBank/DDBJ whole genome shotgun (WGS) entry which is preliminary data.</text>
</comment>
<evidence type="ECO:0000256" key="1">
    <source>
        <dbReference type="SAM" id="Phobius"/>
    </source>
</evidence>
<protein>
    <recommendedName>
        <fullName evidence="4">DUF4179 domain-containing protein</fullName>
    </recommendedName>
</protein>
<feature type="transmembrane region" description="Helical" evidence="1">
    <location>
        <begin position="30"/>
        <end position="51"/>
    </location>
</feature>
<dbReference type="EMBL" id="JAGGKC010000039">
    <property type="protein sequence ID" value="MBP1920763.1"/>
    <property type="molecule type" value="Genomic_DNA"/>
</dbReference>
<evidence type="ECO:0008006" key="4">
    <source>
        <dbReference type="Google" id="ProtNLM"/>
    </source>
</evidence>